<evidence type="ECO:0000259" key="11">
    <source>
        <dbReference type="PROSITE" id="PS50262"/>
    </source>
</evidence>
<keyword evidence="2" id="KW-1003">Cell membrane</keyword>
<feature type="transmembrane region" description="Helical" evidence="10">
    <location>
        <begin position="162"/>
        <end position="183"/>
    </location>
</feature>
<dbReference type="PROSITE" id="PS00237">
    <property type="entry name" value="G_PROTEIN_RECEP_F1_1"/>
    <property type="match status" value="1"/>
</dbReference>
<keyword evidence="8 9" id="KW-0807">Transducer</keyword>
<evidence type="ECO:0000313" key="12">
    <source>
        <dbReference type="Proteomes" id="UP000035681"/>
    </source>
</evidence>
<dbReference type="GO" id="GO:0005886">
    <property type="term" value="C:plasma membrane"/>
    <property type="evidence" value="ECO:0007669"/>
    <property type="project" value="UniProtKB-SubCell"/>
</dbReference>
<reference evidence="13" key="1">
    <citation type="submission" date="2015-08" db="UniProtKB">
        <authorList>
            <consortium name="WormBaseParasite"/>
        </authorList>
    </citation>
    <scope>IDENTIFICATION</scope>
</reference>
<feature type="transmembrane region" description="Helical" evidence="10">
    <location>
        <begin position="266"/>
        <end position="294"/>
    </location>
</feature>
<evidence type="ECO:0000256" key="7">
    <source>
        <dbReference type="ARBA" id="ARBA00023170"/>
    </source>
</evidence>
<evidence type="ECO:0000313" key="14">
    <source>
        <dbReference type="WBParaSite" id="TCONS_00014967.p1"/>
    </source>
</evidence>
<sequence length="388" mass="43956">MSTFRNETYIEIFPAYKEPETTAFIIASAYMICLLVGICGNTSMLTMIWSAKNLAKDQNNINLLGNRRKFGVMSKGSGNSIQLYVIALCIVDTITLLSLPLAMSDLLVGFWMFGKYSCKIYRVSNSVGKMTSTFLITALSIDRYIAIGKPQGFNKRTNRQNICIVLLIMIAAAVILSPVIIYATSEKKIRSQKYTPEQNITLAVIIYQCVDGMPSELFLWFTGLIFIMGYVIPMILLIVVNAKLVMKIRAHQRETSVKSVIPIKKITTYIISLAVLYFSCWTPYWISVLYVTYIDLFKSKDGNIIGNDSDMNPYLLIYFTHILPYVNTSVNWFLYGRLANTKGNSLPYQSNGFANYCNQKNEICNSIIQHESQIRQKNGQKLVITNMI</sequence>
<dbReference type="CDD" id="cd00637">
    <property type="entry name" value="7tm_classA_rhodopsin-like"/>
    <property type="match status" value="1"/>
</dbReference>
<dbReference type="PROSITE" id="PS50262">
    <property type="entry name" value="G_PROTEIN_RECEP_F1_2"/>
    <property type="match status" value="1"/>
</dbReference>
<accession>A0A0K0EM34</accession>
<dbReference type="AlphaFoldDB" id="A0A0K0EM34"/>
<evidence type="ECO:0000256" key="5">
    <source>
        <dbReference type="ARBA" id="ARBA00023040"/>
    </source>
</evidence>
<feature type="transmembrane region" description="Helical" evidence="10">
    <location>
        <begin position="23"/>
        <end position="49"/>
    </location>
</feature>
<dbReference type="Gene3D" id="1.20.1070.10">
    <property type="entry name" value="Rhodopsin 7-helix transmembrane proteins"/>
    <property type="match status" value="1"/>
</dbReference>
<keyword evidence="3 9" id="KW-0812">Transmembrane</keyword>
<keyword evidence="7 9" id="KW-0675">Receptor</keyword>
<feature type="domain" description="G-protein coupled receptors family 1 profile" evidence="11">
    <location>
        <begin position="40"/>
        <end position="335"/>
    </location>
</feature>
<dbReference type="PRINTS" id="PR00237">
    <property type="entry name" value="GPCRRHODOPSN"/>
</dbReference>
<evidence type="ECO:0000256" key="3">
    <source>
        <dbReference type="ARBA" id="ARBA00022692"/>
    </source>
</evidence>
<dbReference type="GO" id="GO:0043005">
    <property type="term" value="C:neuron projection"/>
    <property type="evidence" value="ECO:0007669"/>
    <property type="project" value="TreeGrafter"/>
</dbReference>
<dbReference type="InterPro" id="IPR017452">
    <property type="entry name" value="GPCR_Rhodpsn_7TM"/>
</dbReference>
<dbReference type="Pfam" id="PF00001">
    <property type="entry name" value="7tm_1"/>
    <property type="match status" value="1"/>
</dbReference>
<evidence type="ECO:0000256" key="8">
    <source>
        <dbReference type="ARBA" id="ARBA00023224"/>
    </source>
</evidence>
<organism evidence="13">
    <name type="scientific">Strongyloides stercoralis</name>
    <name type="common">Threadworm</name>
    <dbReference type="NCBI Taxonomy" id="6248"/>
    <lineage>
        <taxon>Eukaryota</taxon>
        <taxon>Metazoa</taxon>
        <taxon>Ecdysozoa</taxon>
        <taxon>Nematoda</taxon>
        <taxon>Chromadorea</taxon>
        <taxon>Rhabditida</taxon>
        <taxon>Tylenchina</taxon>
        <taxon>Panagrolaimomorpha</taxon>
        <taxon>Strongyloidoidea</taxon>
        <taxon>Strongyloididae</taxon>
        <taxon>Strongyloides</taxon>
    </lineage>
</organism>
<evidence type="ECO:0000256" key="6">
    <source>
        <dbReference type="ARBA" id="ARBA00023136"/>
    </source>
</evidence>
<keyword evidence="6 10" id="KW-0472">Membrane</keyword>
<dbReference type="InterPro" id="IPR000276">
    <property type="entry name" value="GPCR_Rhodpsn"/>
</dbReference>
<evidence type="ECO:0000256" key="4">
    <source>
        <dbReference type="ARBA" id="ARBA00022989"/>
    </source>
</evidence>
<protein>
    <submittedName>
        <fullName evidence="13 14">G_PROTEIN_RECEP_F1_2 domain-containing protein</fullName>
    </submittedName>
</protein>
<evidence type="ECO:0000256" key="10">
    <source>
        <dbReference type="SAM" id="Phobius"/>
    </source>
</evidence>
<comment type="similarity">
    <text evidence="9">Belongs to the G-protein coupled receptor 1 family.</text>
</comment>
<dbReference type="PANTHER" id="PTHR24229:SF82">
    <property type="entry name" value="G-PROTEIN COUPLED RECEPTORS FAMILY 1 PROFILE DOMAIN-CONTAINING PROTEIN"/>
    <property type="match status" value="1"/>
</dbReference>
<dbReference type="WBParaSite" id="SSTP_0001052200.1">
    <property type="protein sequence ID" value="SSTP_0001052200.1"/>
    <property type="gene ID" value="SSTP_0001052200"/>
</dbReference>
<comment type="subcellular location">
    <subcellularLocation>
        <location evidence="1">Cell membrane</location>
        <topology evidence="1">Multi-pass membrane protein</topology>
    </subcellularLocation>
</comment>
<dbReference type="WBParaSite" id="TCONS_00014967.p1">
    <property type="protein sequence ID" value="TCONS_00014967.p1"/>
    <property type="gene ID" value="XLOC_010177"/>
</dbReference>
<name>A0A0K0EM34_STRER</name>
<dbReference type="Proteomes" id="UP000035681">
    <property type="component" value="Unplaced"/>
</dbReference>
<evidence type="ECO:0000256" key="9">
    <source>
        <dbReference type="RuleBase" id="RU000688"/>
    </source>
</evidence>
<keyword evidence="4 10" id="KW-1133">Transmembrane helix</keyword>
<dbReference type="STRING" id="6248.A0A0K0EM34"/>
<keyword evidence="12" id="KW-1185">Reference proteome</keyword>
<dbReference type="GO" id="GO:0042277">
    <property type="term" value="F:peptide binding"/>
    <property type="evidence" value="ECO:0007669"/>
    <property type="project" value="TreeGrafter"/>
</dbReference>
<evidence type="ECO:0000256" key="1">
    <source>
        <dbReference type="ARBA" id="ARBA00004651"/>
    </source>
</evidence>
<evidence type="ECO:0000256" key="2">
    <source>
        <dbReference type="ARBA" id="ARBA00022475"/>
    </source>
</evidence>
<dbReference type="GO" id="GO:0004930">
    <property type="term" value="F:G protein-coupled receptor activity"/>
    <property type="evidence" value="ECO:0007669"/>
    <property type="project" value="UniProtKB-KW"/>
</dbReference>
<evidence type="ECO:0000313" key="13">
    <source>
        <dbReference type="WBParaSite" id="SSTP_0001052200.1"/>
    </source>
</evidence>
<dbReference type="PANTHER" id="PTHR24229">
    <property type="entry name" value="NEUROPEPTIDES RECEPTOR"/>
    <property type="match status" value="1"/>
</dbReference>
<dbReference type="SUPFAM" id="SSF81321">
    <property type="entry name" value="Family A G protein-coupled receptor-like"/>
    <property type="match status" value="1"/>
</dbReference>
<feature type="transmembrane region" description="Helical" evidence="10">
    <location>
        <begin position="83"/>
        <end position="103"/>
    </location>
</feature>
<keyword evidence="5 9" id="KW-0297">G-protein coupled receptor</keyword>
<proteinExistence type="inferred from homology"/>
<feature type="transmembrane region" description="Helical" evidence="10">
    <location>
        <begin position="314"/>
        <end position="335"/>
    </location>
</feature>
<feature type="transmembrane region" description="Helical" evidence="10">
    <location>
        <begin position="217"/>
        <end position="245"/>
    </location>
</feature>